<name>A0A382BE25_9ZZZZ</name>
<keyword evidence="1" id="KW-0472">Membrane</keyword>
<dbReference type="InterPro" id="IPR046031">
    <property type="entry name" value="DUF5989"/>
</dbReference>
<accession>A0A382BE25</accession>
<dbReference type="Pfam" id="PF19451">
    <property type="entry name" value="DUF5989"/>
    <property type="match status" value="1"/>
</dbReference>
<feature type="transmembrane region" description="Helical" evidence="1">
    <location>
        <begin position="20"/>
        <end position="41"/>
    </location>
</feature>
<protein>
    <submittedName>
        <fullName evidence="2">Uncharacterized protein</fullName>
    </submittedName>
</protein>
<dbReference type="EMBL" id="UINC01029407">
    <property type="protein sequence ID" value="SVB12075.1"/>
    <property type="molecule type" value="Genomic_DNA"/>
</dbReference>
<keyword evidence="1" id="KW-1133">Transmembrane helix</keyword>
<reference evidence="2" key="1">
    <citation type="submission" date="2018-05" db="EMBL/GenBank/DDBJ databases">
        <authorList>
            <person name="Lanie J.A."/>
            <person name="Ng W.-L."/>
            <person name="Kazmierczak K.M."/>
            <person name="Andrzejewski T.M."/>
            <person name="Davidsen T.M."/>
            <person name="Wayne K.J."/>
            <person name="Tettelin H."/>
            <person name="Glass J.I."/>
            <person name="Rusch D."/>
            <person name="Podicherti R."/>
            <person name="Tsui H.-C.T."/>
            <person name="Winkler M.E."/>
        </authorList>
    </citation>
    <scope>NUCLEOTIDE SEQUENCE</scope>
</reference>
<sequence>MKGSITLRKLLEFIKEYKKVFLIPLILMVVLTLIIFVLSSLSPESDFKYLG</sequence>
<dbReference type="AlphaFoldDB" id="A0A382BE25"/>
<gene>
    <name evidence="2" type="ORF">METZ01_LOCUS164929</name>
</gene>
<evidence type="ECO:0000256" key="1">
    <source>
        <dbReference type="SAM" id="Phobius"/>
    </source>
</evidence>
<organism evidence="2">
    <name type="scientific">marine metagenome</name>
    <dbReference type="NCBI Taxonomy" id="408172"/>
    <lineage>
        <taxon>unclassified sequences</taxon>
        <taxon>metagenomes</taxon>
        <taxon>ecological metagenomes</taxon>
    </lineage>
</organism>
<evidence type="ECO:0000313" key="2">
    <source>
        <dbReference type="EMBL" id="SVB12075.1"/>
    </source>
</evidence>
<keyword evidence="1" id="KW-0812">Transmembrane</keyword>
<proteinExistence type="predicted"/>